<comment type="caution">
    <text evidence="3">The sequence shown here is derived from an EMBL/GenBank/DDBJ whole genome shotgun (WGS) entry which is preliminary data.</text>
</comment>
<dbReference type="Proteomes" id="UP000321497">
    <property type="component" value="Unassembled WGS sequence"/>
</dbReference>
<feature type="transmembrane region" description="Helical" evidence="1">
    <location>
        <begin position="41"/>
        <end position="62"/>
    </location>
</feature>
<dbReference type="PANTHER" id="PTHR42208:SF1">
    <property type="entry name" value="HEAVY METAL TRANSPORTER"/>
    <property type="match status" value="1"/>
</dbReference>
<organism evidence="3 4">
    <name type="scientific">Aequorivita antarctica</name>
    <dbReference type="NCBI Taxonomy" id="153266"/>
    <lineage>
        <taxon>Bacteria</taxon>
        <taxon>Pseudomonadati</taxon>
        <taxon>Bacteroidota</taxon>
        <taxon>Flavobacteriia</taxon>
        <taxon>Flavobacteriales</taxon>
        <taxon>Flavobacteriaceae</taxon>
        <taxon>Aequorivita</taxon>
    </lineage>
</organism>
<evidence type="ECO:0000259" key="2">
    <source>
        <dbReference type="Pfam" id="PF13386"/>
    </source>
</evidence>
<dbReference type="RefSeq" id="WP_111845381.1">
    <property type="nucleotide sequence ID" value="NZ_UEGI01000017.1"/>
</dbReference>
<evidence type="ECO:0000313" key="4">
    <source>
        <dbReference type="Proteomes" id="UP000321497"/>
    </source>
</evidence>
<dbReference type="OrthoDB" id="594443at2"/>
<dbReference type="AlphaFoldDB" id="A0A5C6YVP8"/>
<dbReference type="InterPro" id="IPR039447">
    <property type="entry name" value="UreH-like_TM_dom"/>
</dbReference>
<evidence type="ECO:0000256" key="1">
    <source>
        <dbReference type="SAM" id="Phobius"/>
    </source>
</evidence>
<protein>
    <submittedName>
        <fullName evidence="3">Sulfite exporter TauE/SafE family protein</fullName>
    </submittedName>
</protein>
<proteinExistence type="predicted"/>
<dbReference type="EMBL" id="VORT01000014">
    <property type="protein sequence ID" value="TXD71692.1"/>
    <property type="molecule type" value="Genomic_DNA"/>
</dbReference>
<reference evidence="3 4" key="1">
    <citation type="submission" date="2019-08" db="EMBL/GenBank/DDBJ databases">
        <title>Genome of Aequorivita antarctica SW49 (type strain).</title>
        <authorList>
            <person name="Bowman J.P."/>
        </authorList>
    </citation>
    <scope>NUCLEOTIDE SEQUENCE [LARGE SCALE GENOMIC DNA]</scope>
    <source>
        <strain evidence="3 4">SW49</strain>
    </source>
</reference>
<dbReference type="PANTHER" id="PTHR42208">
    <property type="entry name" value="HEAVY METAL TRANSPORTER-RELATED"/>
    <property type="match status" value="1"/>
</dbReference>
<feature type="transmembrane region" description="Helical" evidence="1">
    <location>
        <begin position="68"/>
        <end position="89"/>
    </location>
</feature>
<sequence>MLATALIFGLLGSFHCVGMCGPIAFLLPVNRTNNVKKVGQIFLYHFGRILAYSIIGLIFGLLGKSLNLFGFQQQLSILIGVLMLAVIFIPQKTFNKYNFSKPVYRVISKVKSALGKELKKKTPDTFLTIGFLNGFLPCGLVYMAVFGAIASGNALQGSLYMAVFGLGTIPLMTSAIYLGNFLNAQVRQKIRKAIPVFVVIIGCLFIVRGLGLGIPYISPKPITETVDSNYNCDSTTIESKTFNIH</sequence>
<gene>
    <name evidence="3" type="ORF">ESU54_15600</name>
</gene>
<keyword evidence="4" id="KW-1185">Reference proteome</keyword>
<evidence type="ECO:0000313" key="3">
    <source>
        <dbReference type="EMBL" id="TXD71692.1"/>
    </source>
</evidence>
<feature type="transmembrane region" description="Helical" evidence="1">
    <location>
        <begin position="6"/>
        <end position="29"/>
    </location>
</feature>
<name>A0A5C6YVP8_9FLAO</name>
<feature type="transmembrane region" description="Helical" evidence="1">
    <location>
        <begin position="161"/>
        <end position="182"/>
    </location>
</feature>
<keyword evidence="1" id="KW-0472">Membrane</keyword>
<keyword evidence="1" id="KW-1133">Transmembrane helix</keyword>
<feature type="transmembrane region" description="Helical" evidence="1">
    <location>
        <begin position="126"/>
        <end position="149"/>
    </location>
</feature>
<feature type="transmembrane region" description="Helical" evidence="1">
    <location>
        <begin position="194"/>
        <end position="217"/>
    </location>
</feature>
<feature type="domain" description="Urease accessory protein UreH-like transmembrane" evidence="2">
    <location>
        <begin position="4"/>
        <end position="203"/>
    </location>
</feature>
<accession>A0A5C6YVP8</accession>
<keyword evidence="1" id="KW-0812">Transmembrane</keyword>
<dbReference type="Pfam" id="PF13386">
    <property type="entry name" value="DsbD_2"/>
    <property type="match status" value="1"/>
</dbReference>